<keyword evidence="4" id="KW-0399">Innate immunity</keyword>
<dbReference type="FunFam" id="2.60.40.150:FF:000055">
    <property type="entry name" value="Toll-interacting protein-like Protein"/>
    <property type="match status" value="1"/>
</dbReference>
<dbReference type="InterPro" id="IPR035892">
    <property type="entry name" value="C2_domain_sf"/>
</dbReference>
<evidence type="ECO:0000313" key="11">
    <source>
        <dbReference type="EMBL" id="KAG8232250.1"/>
    </source>
</evidence>
<dbReference type="Pfam" id="PF00168">
    <property type="entry name" value="C2"/>
    <property type="match status" value="1"/>
</dbReference>
<keyword evidence="6" id="KW-0391">Immunity</keyword>
<keyword evidence="8" id="KW-0395">Inflammatory response</keyword>
<evidence type="ECO:0000256" key="1">
    <source>
        <dbReference type="ARBA" id="ARBA00004496"/>
    </source>
</evidence>
<keyword evidence="12" id="KW-1185">Reference proteome</keyword>
<dbReference type="Proteomes" id="UP000792457">
    <property type="component" value="Unassembled WGS sequence"/>
</dbReference>
<evidence type="ECO:0000259" key="10">
    <source>
        <dbReference type="PROSITE" id="PS51140"/>
    </source>
</evidence>
<evidence type="ECO:0000256" key="6">
    <source>
        <dbReference type="ARBA" id="ARBA00022859"/>
    </source>
</evidence>
<dbReference type="OrthoDB" id="9942608at2759"/>
<dbReference type="Gene3D" id="1.10.8.10">
    <property type="entry name" value="DNA helicase RuvA subunit, C-terminal domain"/>
    <property type="match status" value="1"/>
</dbReference>
<comment type="subcellular location">
    <subcellularLocation>
        <location evidence="1">Cytoplasm</location>
    </subcellularLocation>
</comment>
<dbReference type="FunFam" id="1.10.8.10:FF:000036">
    <property type="entry name" value="Toll-interacting protein-like Protein"/>
    <property type="match status" value="1"/>
</dbReference>
<reference evidence="11" key="1">
    <citation type="submission" date="2013-04" db="EMBL/GenBank/DDBJ databases">
        <authorList>
            <person name="Qu J."/>
            <person name="Murali S.C."/>
            <person name="Bandaranaike D."/>
            <person name="Bellair M."/>
            <person name="Blankenburg K."/>
            <person name="Chao H."/>
            <person name="Dinh H."/>
            <person name="Doddapaneni H."/>
            <person name="Downs B."/>
            <person name="Dugan-Rocha S."/>
            <person name="Elkadiri S."/>
            <person name="Gnanaolivu R.D."/>
            <person name="Hernandez B."/>
            <person name="Javaid M."/>
            <person name="Jayaseelan J.C."/>
            <person name="Lee S."/>
            <person name="Li M."/>
            <person name="Ming W."/>
            <person name="Munidasa M."/>
            <person name="Muniz J."/>
            <person name="Nguyen L."/>
            <person name="Ongeri F."/>
            <person name="Osuji N."/>
            <person name="Pu L.-L."/>
            <person name="Puazo M."/>
            <person name="Qu C."/>
            <person name="Quiroz J."/>
            <person name="Raj R."/>
            <person name="Weissenberger G."/>
            <person name="Xin Y."/>
            <person name="Zou X."/>
            <person name="Han Y."/>
            <person name="Richards S."/>
            <person name="Worley K."/>
            <person name="Muzny D."/>
            <person name="Gibbs R."/>
        </authorList>
    </citation>
    <scope>NUCLEOTIDE SEQUENCE</scope>
    <source>
        <strain evidence="11">Sampled in the wild</strain>
    </source>
</reference>
<dbReference type="InterPro" id="IPR041799">
    <property type="entry name" value="TOLIP_CUE"/>
</dbReference>
<dbReference type="SMART" id="SM00239">
    <property type="entry name" value="C2"/>
    <property type="match status" value="1"/>
</dbReference>
<evidence type="ECO:0000256" key="3">
    <source>
        <dbReference type="ARBA" id="ARBA00022490"/>
    </source>
</evidence>
<dbReference type="SUPFAM" id="SSF49562">
    <property type="entry name" value="C2 domain (Calcium/lipid-binding domain, CaLB)"/>
    <property type="match status" value="1"/>
</dbReference>
<evidence type="ECO:0008006" key="13">
    <source>
        <dbReference type="Google" id="ProtNLM"/>
    </source>
</evidence>
<evidence type="ECO:0000259" key="9">
    <source>
        <dbReference type="PROSITE" id="PS50004"/>
    </source>
</evidence>
<dbReference type="GO" id="GO:0006511">
    <property type="term" value="P:ubiquitin-dependent protein catabolic process"/>
    <property type="evidence" value="ECO:0007669"/>
    <property type="project" value="TreeGrafter"/>
</dbReference>
<dbReference type="SMART" id="SM00546">
    <property type="entry name" value="CUE"/>
    <property type="match status" value="1"/>
</dbReference>
<dbReference type="EMBL" id="KZ308605">
    <property type="protein sequence ID" value="KAG8232250.1"/>
    <property type="molecule type" value="Genomic_DNA"/>
</dbReference>
<dbReference type="CDD" id="cd14363">
    <property type="entry name" value="CUE_TOLIP"/>
    <property type="match status" value="1"/>
</dbReference>
<dbReference type="CDD" id="cd04016">
    <property type="entry name" value="C2_Tollip"/>
    <property type="match status" value="1"/>
</dbReference>
<dbReference type="InterPro" id="IPR003892">
    <property type="entry name" value="CUE"/>
</dbReference>
<gene>
    <name evidence="11" type="ORF">J437_LFUL011803</name>
</gene>
<evidence type="ECO:0000256" key="5">
    <source>
        <dbReference type="ARBA" id="ARBA00022737"/>
    </source>
</evidence>
<proteinExistence type="inferred from homology"/>
<dbReference type="SUPFAM" id="SSF46934">
    <property type="entry name" value="UBA-like"/>
    <property type="match status" value="1"/>
</dbReference>
<feature type="domain" description="C2" evidence="9">
    <location>
        <begin position="40"/>
        <end position="162"/>
    </location>
</feature>
<dbReference type="GO" id="GO:0043130">
    <property type="term" value="F:ubiquitin binding"/>
    <property type="evidence" value="ECO:0007669"/>
    <property type="project" value="InterPro"/>
</dbReference>
<keyword evidence="3" id="KW-0963">Cytoplasm</keyword>
<comment type="caution">
    <text evidence="11">The sequence shown here is derived from an EMBL/GenBank/DDBJ whole genome shotgun (WGS) entry which is preliminary data.</text>
</comment>
<evidence type="ECO:0000313" key="12">
    <source>
        <dbReference type="Proteomes" id="UP000792457"/>
    </source>
</evidence>
<name>A0A8K0P1G4_LADFU</name>
<dbReference type="AlphaFoldDB" id="A0A8K0P1G4"/>
<evidence type="ECO:0000256" key="4">
    <source>
        <dbReference type="ARBA" id="ARBA00022588"/>
    </source>
</evidence>
<dbReference type="InterPro" id="IPR000008">
    <property type="entry name" value="C2_dom"/>
</dbReference>
<keyword evidence="7" id="KW-0072">Autophagy</keyword>
<dbReference type="Gene3D" id="2.60.40.150">
    <property type="entry name" value="C2 domain"/>
    <property type="match status" value="1"/>
</dbReference>
<evidence type="ECO:0000256" key="7">
    <source>
        <dbReference type="ARBA" id="ARBA00023006"/>
    </source>
</evidence>
<dbReference type="PANTHER" id="PTHR16461:SF5">
    <property type="entry name" value="TOLL-INTERACTING PROTEIN"/>
    <property type="match status" value="1"/>
</dbReference>
<evidence type="ECO:0000256" key="8">
    <source>
        <dbReference type="ARBA" id="ARBA00023198"/>
    </source>
</evidence>
<dbReference type="PROSITE" id="PS51140">
    <property type="entry name" value="CUE"/>
    <property type="match status" value="1"/>
</dbReference>
<keyword evidence="5" id="KW-0677">Repeat</keyword>
<comment type="similarity">
    <text evidence="2">Belongs to the tollip family.</text>
</comment>
<dbReference type="Pfam" id="PF02845">
    <property type="entry name" value="CUE"/>
    <property type="match status" value="1"/>
</dbReference>
<organism evidence="11 12">
    <name type="scientific">Ladona fulva</name>
    <name type="common">Scarce chaser dragonfly</name>
    <name type="synonym">Libellula fulva</name>
    <dbReference type="NCBI Taxonomy" id="123851"/>
    <lineage>
        <taxon>Eukaryota</taxon>
        <taxon>Metazoa</taxon>
        <taxon>Ecdysozoa</taxon>
        <taxon>Arthropoda</taxon>
        <taxon>Hexapoda</taxon>
        <taxon>Insecta</taxon>
        <taxon>Pterygota</taxon>
        <taxon>Palaeoptera</taxon>
        <taxon>Odonata</taxon>
        <taxon>Epiprocta</taxon>
        <taxon>Anisoptera</taxon>
        <taxon>Libelluloidea</taxon>
        <taxon>Libellulidae</taxon>
        <taxon>Ladona</taxon>
    </lineage>
</organism>
<dbReference type="GO" id="GO:0031624">
    <property type="term" value="F:ubiquitin conjugating enzyme binding"/>
    <property type="evidence" value="ECO:0007669"/>
    <property type="project" value="TreeGrafter"/>
</dbReference>
<dbReference type="InterPro" id="IPR009060">
    <property type="entry name" value="UBA-like_sf"/>
</dbReference>
<reference evidence="11" key="2">
    <citation type="submission" date="2017-10" db="EMBL/GenBank/DDBJ databases">
        <title>Ladona fulva Genome sequencing and assembly.</title>
        <authorList>
            <person name="Murali S."/>
            <person name="Richards S."/>
            <person name="Bandaranaike D."/>
            <person name="Bellair M."/>
            <person name="Blankenburg K."/>
            <person name="Chao H."/>
            <person name="Dinh H."/>
            <person name="Doddapaneni H."/>
            <person name="Dugan-Rocha S."/>
            <person name="Elkadiri S."/>
            <person name="Gnanaolivu R."/>
            <person name="Hernandez B."/>
            <person name="Skinner E."/>
            <person name="Javaid M."/>
            <person name="Lee S."/>
            <person name="Li M."/>
            <person name="Ming W."/>
            <person name="Munidasa M."/>
            <person name="Muniz J."/>
            <person name="Nguyen L."/>
            <person name="Hughes D."/>
            <person name="Osuji N."/>
            <person name="Pu L.-L."/>
            <person name="Puazo M."/>
            <person name="Qu C."/>
            <person name="Quiroz J."/>
            <person name="Raj R."/>
            <person name="Weissenberger G."/>
            <person name="Xin Y."/>
            <person name="Zou X."/>
            <person name="Han Y."/>
            <person name="Worley K."/>
            <person name="Muzny D."/>
            <person name="Gibbs R."/>
        </authorList>
    </citation>
    <scope>NUCLEOTIDE SEQUENCE</scope>
    <source>
        <strain evidence="11">Sampled in the wild</strain>
    </source>
</reference>
<dbReference type="GO" id="GO:0005737">
    <property type="term" value="C:cytoplasm"/>
    <property type="evidence" value="ECO:0007669"/>
    <property type="project" value="UniProtKB-SubCell"/>
</dbReference>
<dbReference type="GO" id="GO:0006914">
    <property type="term" value="P:autophagy"/>
    <property type="evidence" value="ECO:0007669"/>
    <property type="project" value="UniProtKB-KW"/>
</dbReference>
<dbReference type="PANTHER" id="PTHR16461">
    <property type="entry name" value="TOLL-INTERACTING PROTEIN"/>
    <property type="match status" value="1"/>
</dbReference>
<dbReference type="PROSITE" id="PS50004">
    <property type="entry name" value="C2"/>
    <property type="match status" value="1"/>
</dbReference>
<dbReference type="GO" id="GO:0045087">
    <property type="term" value="P:innate immune response"/>
    <property type="evidence" value="ECO:0007669"/>
    <property type="project" value="UniProtKB-KW"/>
</dbReference>
<evidence type="ECO:0000256" key="2">
    <source>
        <dbReference type="ARBA" id="ARBA00009278"/>
    </source>
</evidence>
<sequence>MAAMTSAEKNEERRKRVFLGVLPSDFLRITATSQQQQEAADQQAAIALQQQMVGIPYTHNSAGRLSITVGSAKLAKNYGVTRMDPYVRLRVGHCVYETRTDPNGGKNPRWNQEIQCLLPQGVNVIYLEIFDECSFKMDELIAWAHIPIPAAVMNGETREDWYPLSGKQGDEMEGSINLVLSYSTAPQPYVYPQVTPVMVPANVYGVRHFAYPPVSIYTPPPPVAPEPPAPQISEQELKQIEDMFPNMDKEVIKSVFEANRGNKDGTVNSLLQMSE</sequence>
<feature type="domain" description="CUE" evidence="10">
    <location>
        <begin position="232"/>
        <end position="275"/>
    </location>
</feature>
<accession>A0A8K0P1G4</accession>
<dbReference type="InterPro" id="IPR037301">
    <property type="entry name" value="Tollip_C2"/>
</dbReference>
<protein>
    <recommendedName>
        <fullName evidence="13">Toll-interacting protein</fullName>
    </recommendedName>
</protein>